<dbReference type="EMBL" id="QGMG01000090">
    <property type="protein sequence ID" value="TVY57483.1"/>
    <property type="molecule type" value="Genomic_DNA"/>
</dbReference>
<dbReference type="AlphaFoldDB" id="A0A7D8UTG2"/>
<keyword evidence="3" id="KW-1185">Reference proteome</keyword>
<feature type="compositionally biased region" description="Polar residues" evidence="1">
    <location>
        <begin position="125"/>
        <end position="140"/>
    </location>
</feature>
<feature type="compositionally biased region" description="Polar residues" evidence="1">
    <location>
        <begin position="699"/>
        <end position="714"/>
    </location>
</feature>
<accession>A0A7D8UTG2</accession>
<evidence type="ECO:0000256" key="1">
    <source>
        <dbReference type="SAM" id="MobiDB-lite"/>
    </source>
</evidence>
<dbReference type="Proteomes" id="UP000481288">
    <property type="component" value="Unassembled WGS sequence"/>
</dbReference>
<feature type="compositionally biased region" description="Acidic residues" evidence="1">
    <location>
        <begin position="327"/>
        <end position="340"/>
    </location>
</feature>
<name>A0A7D8UTG2_9HELO</name>
<gene>
    <name evidence="2" type="ORF">LCER1_G001592</name>
</gene>
<feature type="compositionally biased region" description="Acidic residues" evidence="1">
    <location>
        <begin position="788"/>
        <end position="802"/>
    </location>
</feature>
<dbReference type="OrthoDB" id="2149705at2759"/>
<feature type="compositionally biased region" description="Low complexity" evidence="1">
    <location>
        <begin position="275"/>
        <end position="287"/>
    </location>
</feature>
<feature type="compositionally biased region" description="Polar residues" evidence="1">
    <location>
        <begin position="264"/>
        <end position="274"/>
    </location>
</feature>
<sequence>MPPKKRVSASPNRVYESARPKRQSKLPEQKKVVKSYGKKSGRRVAKAKDDDTLTQMGWVTLSPLLNGEEEDVDSPGEKVEKTRITGRKSLQEEGDDMDYEGKSKKRGNKRRKTMGDKPDNAPKFLTQTISQMDWSFTSAEDNLDNEENHDYDIYDGPNSSQSLNGPNRAPKLPRPASPVRRISPRRTQASSTMPPPRTPRRIFRQEIPSSESPTTPISTHSRGSARRSPLKEMSINTPIPFSTGRRGGKSSGKLPRLEVKDTFDTSNETQSTLMPSTPAKKSSPSKSVRFAIPEDDENSLIASPATGRNSSRLPQTSQGRNLVTEILDSDAESDEEEDLKPEDPFQASPGEHHEQNTEEQESEEQEPVHTNSQDVDDLGPETCYGEIGPETQVEAGRLLDLASSSEDIQTTQVKEVQEVEESEELDELEENTCQERTQLMESQRLTSQHVKSMAPRTLNSDVFVSIHPTRVVGFLNRTRNHNTFARPLPPTVSRIWMYETAPLSTLRYMAVIGPPKRPGHILNESGEGNAEFNASKGGKTYAYEILALYELANPLSLSEMKSNEWLQKAPGPFNWVRPVVLDQLMANLMPPVFGHNSSQSTPPSSATDTQEAGEQLMSTIRQFTQPPEPSTSQVANSNEHVSPQAVSSQVLEGLDAPEIVLSSQIIKSEDEDIDEVIPSSQQESEQEFTPIKPRIPGPSQATTVDLTQSQTPLHSSPGEIIFESPRRPIPSSTPLRLPTPRSAASDYQEPESLVPYSMASSQLLTKSQMLPEGLLSESVPGPPVFVGDSDEEDDDDDYSVQL</sequence>
<feature type="compositionally biased region" description="Polar residues" evidence="1">
    <location>
        <begin position="595"/>
        <end position="648"/>
    </location>
</feature>
<proteinExistence type="predicted"/>
<evidence type="ECO:0000313" key="2">
    <source>
        <dbReference type="EMBL" id="TVY57483.1"/>
    </source>
</evidence>
<evidence type="ECO:0000313" key="3">
    <source>
        <dbReference type="Proteomes" id="UP000481288"/>
    </source>
</evidence>
<feature type="region of interest" description="Disordered" evidence="1">
    <location>
        <begin position="666"/>
        <end position="752"/>
    </location>
</feature>
<feature type="compositionally biased region" description="Low complexity" evidence="1">
    <location>
        <begin position="206"/>
        <end position="219"/>
    </location>
</feature>
<protein>
    <submittedName>
        <fullName evidence="2">Uncharacterized protein</fullName>
    </submittedName>
</protein>
<feature type="region of interest" description="Disordered" evidence="1">
    <location>
        <begin position="592"/>
        <end position="648"/>
    </location>
</feature>
<feature type="compositionally biased region" description="Polar residues" evidence="1">
    <location>
        <begin position="306"/>
        <end position="321"/>
    </location>
</feature>
<feature type="compositionally biased region" description="Basic residues" evidence="1">
    <location>
        <begin position="32"/>
        <end position="45"/>
    </location>
</feature>
<feature type="compositionally biased region" description="Basic residues" evidence="1">
    <location>
        <begin position="103"/>
        <end position="112"/>
    </location>
</feature>
<reference evidence="2 3" key="1">
    <citation type="submission" date="2018-05" db="EMBL/GenBank/DDBJ databases">
        <title>Whole genome sequencing for identification of molecular markers to develop diagnostic detection tools for the regulated plant pathogen Lachnellula willkommii.</title>
        <authorList>
            <person name="Giroux E."/>
            <person name="Bilodeau G."/>
        </authorList>
    </citation>
    <scope>NUCLEOTIDE SEQUENCE [LARGE SCALE GENOMIC DNA]</scope>
    <source>
        <strain evidence="2 3">CBS 625.97</strain>
    </source>
</reference>
<comment type="caution">
    <text evidence="2">The sequence shown here is derived from an EMBL/GenBank/DDBJ whole genome shotgun (WGS) entry which is preliminary data.</text>
</comment>
<organism evidence="2 3">
    <name type="scientific">Lachnellula cervina</name>
    <dbReference type="NCBI Taxonomy" id="1316786"/>
    <lineage>
        <taxon>Eukaryota</taxon>
        <taxon>Fungi</taxon>
        <taxon>Dikarya</taxon>
        <taxon>Ascomycota</taxon>
        <taxon>Pezizomycotina</taxon>
        <taxon>Leotiomycetes</taxon>
        <taxon>Helotiales</taxon>
        <taxon>Lachnaceae</taxon>
        <taxon>Lachnellula</taxon>
    </lineage>
</organism>
<feature type="region of interest" description="Disordered" evidence="1">
    <location>
        <begin position="1"/>
        <end position="382"/>
    </location>
</feature>
<feature type="region of interest" description="Disordered" evidence="1">
    <location>
        <begin position="768"/>
        <end position="802"/>
    </location>
</feature>